<dbReference type="Gene3D" id="2.10.109.10">
    <property type="entry name" value="Umud Fragment, subunit A"/>
    <property type="match status" value="1"/>
</dbReference>
<comment type="subcellular location">
    <subcellularLocation>
        <location evidence="4">Membrane</location>
        <topology evidence="4">Single-pass type II membrane protein</topology>
    </subcellularLocation>
</comment>
<comment type="similarity">
    <text evidence="1 4">Belongs to the peptidase S26 family.</text>
</comment>
<dbReference type="PANTHER" id="PTHR43390">
    <property type="entry name" value="SIGNAL PEPTIDASE I"/>
    <property type="match status" value="1"/>
</dbReference>
<dbReference type="OrthoDB" id="9802919at2"/>
<keyword evidence="4" id="KW-0645">Protease</keyword>
<feature type="active site" evidence="3">
    <location>
        <position position="48"/>
    </location>
</feature>
<dbReference type="NCBIfam" id="TIGR02227">
    <property type="entry name" value="sigpep_I_bact"/>
    <property type="match status" value="1"/>
</dbReference>
<dbReference type="PRINTS" id="PR00727">
    <property type="entry name" value="LEADERPTASE"/>
</dbReference>
<keyword evidence="4" id="KW-0472">Membrane</keyword>
<evidence type="ECO:0000256" key="4">
    <source>
        <dbReference type="RuleBase" id="RU362042"/>
    </source>
</evidence>
<evidence type="ECO:0000256" key="3">
    <source>
        <dbReference type="PIRSR" id="PIRSR600223-1"/>
    </source>
</evidence>
<organism evidence="6 7">
    <name type="scientific">Parabacteroides distasonis</name>
    <dbReference type="NCBI Taxonomy" id="823"/>
    <lineage>
        <taxon>Bacteria</taxon>
        <taxon>Pseudomonadati</taxon>
        <taxon>Bacteroidota</taxon>
        <taxon>Bacteroidia</taxon>
        <taxon>Bacteroidales</taxon>
        <taxon>Tannerellaceae</taxon>
        <taxon>Parabacteroides</taxon>
    </lineage>
</organism>
<dbReference type="PANTHER" id="PTHR43390:SF1">
    <property type="entry name" value="CHLOROPLAST PROCESSING PEPTIDASE"/>
    <property type="match status" value="1"/>
</dbReference>
<accession>A0A3L7ZJQ9</accession>
<evidence type="ECO:0000256" key="2">
    <source>
        <dbReference type="ARBA" id="ARBA00019232"/>
    </source>
</evidence>
<evidence type="ECO:0000313" key="7">
    <source>
        <dbReference type="Proteomes" id="UP000278164"/>
    </source>
</evidence>
<feature type="domain" description="Peptidase S26" evidence="5">
    <location>
        <begin position="21"/>
        <end position="278"/>
    </location>
</feature>
<dbReference type="InterPro" id="IPR000223">
    <property type="entry name" value="Pept_S26A_signal_pept_1"/>
</dbReference>
<dbReference type="Proteomes" id="UP000278164">
    <property type="component" value="Unassembled WGS sequence"/>
</dbReference>
<comment type="caution">
    <text evidence="6">The sequence shown here is derived from an EMBL/GenBank/DDBJ whole genome shotgun (WGS) entry which is preliminary data.</text>
</comment>
<dbReference type="EMBL" id="RAYI01000073">
    <property type="protein sequence ID" value="RLT71958.1"/>
    <property type="molecule type" value="Genomic_DNA"/>
</dbReference>
<evidence type="ECO:0000313" key="6">
    <source>
        <dbReference type="EMBL" id="RLT71958.1"/>
    </source>
</evidence>
<dbReference type="GO" id="GO:0004252">
    <property type="term" value="F:serine-type endopeptidase activity"/>
    <property type="evidence" value="ECO:0007669"/>
    <property type="project" value="InterPro"/>
</dbReference>
<evidence type="ECO:0000256" key="1">
    <source>
        <dbReference type="ARBA" id="ARBA00009370"/>
    </source>
</evidence>
<keyword evidence="4" id="KW-1133">Transmembrane helix</keyword>
<dbReference type="InterPro" id="IPR019533">
    <property type="entry name" value="Peptidase_S26"/>
</dbReference>
<keyword evidence="4 6" id="KW-0378">Hydrolase</keyword>
<gene>
    <name evidence="6" type="primary">lepB</name>
    <name evidence="6" type="ORF">D7V78_18440</name>
</gene>
<sequence length="298" mass="34698">MKINMKIDLVSKIFRYIINTLFWGCMIVALFVVIQIFFFSSFRIPSNSMEPGLIAGDNVLVNKLIPGARLFNVFASMRGEQVKIVRLPGIRKIKRNDVIVFNYPYPNNLDKIEMHIMKYYIKRCLGLPGDSLSIINGYYRISGVSEPLGNIEGQELFSVQSNKMLKDANLYWSFPKDSLIGWNMKNLGPLYIPKKGDVMEMNRQNAIIYGKLIEWETGKKLSIESNGNILLDNSRIAGYFFRKDYYFVARDRIEDSRDSRYWGLLPEEFIIGKAILIWKSMNPLTNEIRWDRVCRRID</sequence>
<dbReference type="GO" id="GO:0006465">
    <property type="term" value="P:signal peptide processing"/>
    <property type="evidence" value="ECO:0007669"/>
    <property type="project" value="InterPro"/>
</dbReference>
<dbReference type="GO" id="GO:0016020">
    <property type="term" value="C:membrane"/>
    <property type="evidence" value="ECO:0007669"/>
    <property type="project" value="UniProtKB-SubCell"/>
</dbReference>
<feature type="transmembrane region" description="Helical" evidence="4">
    <location>
        <begin position="21"/>
        <end position="42"/>
    </location>
</feature>
<proteinExistence type="inferred from homology"/>
<dbReference type="EC" id="3.4.21.89" evidence="4"/>
<name>A0A3L7ZJQ9_PARDI</name>
<dbReference type="InterPro" id="IPR036286">
    <property type="entry name" value="LexA/Signal_pep-like_sf"/>
</dbReference>
<keyword evidence="4" id="KW-0812">Transmembrane</keyword>
<dbReference type="Pfam" id="PF10502">
    <property type="entry name" value="Peptidase_S26"/>
    <property type="match status" value="1"/>
</dbReference>
<evidence type="ECO:0000259" key="5">
    <source>
        <dbReference type="Pfam" id="PF10502"/>
    </source>
</evidence>
<dbReference type="CDD" id="cd06530">
    <property type="entry name" value="S26_SPase_I"/>
    <property type="match status" value="1"/>
</dbReference>
<dbReference type="AlphaFoldDB" id="A0A3L7ZJQ9"/>
<comment type="catalytic activity">
    <reaction evidence="4">
        <text>Cleavage of hydrophobic, N-terminal signal or leader sequences from secreted and periplasmic proteins.</text>
        <dbReference type="EC" id="3.4.21.89"/>
    </reaction>
</comment>
<dbReference type="GO" id="GO:0009003">
    <property type="term" value="F:signal peptidase activity"/>
    <property type="evidence" value="ECO:0007669"/>
    <property type="project" value="UniProtKB-EC"/>
</dbReference>
<feature type="active site" evidence="3">
    <location>
        <position position="122"/>
    </location>
</feature>
<protein>
    <recommendedName>
        <fullName evidence="2 4">Signal peptidase I</fullName>
        <ecNumber evidence="4">3.4.21.89</ecNumber>
    </recommendedName>
</protein>
<dbReference type="SUPFAM" id="SSF51306">
    <property type="entry name" value="LexA/Signal peptidase"/>
    <property type="match status" value="1"/>
</dbReference>
<reference evidence="6 7" key="1">
    <citation type="submission" date="2018-09" db="EMBL/GenBank/DDBJ databases">
        <title>Murine metabolic-syndrome-specific gut microbial biobank.</title>
        <authorList>
            <person name="Liu C."/>
        </authorList>
    </citation>
    <scope>NUCLEOTIDE SEQUENCE [LARGE SCALE GENOMIC DNA]</scope>
    <source>
        <strain evidence="6 7">8-P5</strain>
    </source>
</reference>